<evidence type="ECO:0000313" key="2">
    <source>
        <dbReference type="EMBL" id="PBK98834.1"/>
    </source>
</evidence>
<dbReference type="EMBL" id="KZ293648">
    <property type="protein sequence ID" value="PBK98834.1"/>
    <property type="molecule type" value="Genomic_DNA"/>
</dbReference>
<keyword evidence="3" id="KW-1185">Reference proteome</keyword>
<accession>A0A2H3DY79</accession>
<keyword evidence="1" id="KW-0812">Transmembrane</keyword>
<evidence type="ECO:0000313" key="3">
    <source>
        <dbReference type="Proteomes" id="UP000217790"/>
    </source>
</evidence>
<keyword evidence="1" id="KW-0472">Membrane</keyword>
<feature type="transmembrane region" description="Helical" evidence="1">
    <location>
        <begin position="55"/>
        <end position="74"/>
    </location>
</feature>
<protein>
    <submittedName>
        <fullName evidence="2">Uncharacterized protein</fullName>
    </submittedName>
</protein>
<dbReference type="AlphaFoldDB" id="A0A2H3DY79"/>
<gene>
    <name evidence="2" type="ORF">ARMGADRAFT_590197</name>
</gene>
<organism evidence="2 3">
    <name type="scientific">Armillaria gallica</name>
    <name type="common">Bulbous honey fungus</name>
    <name type="synonym">Armillaria bulbosa</name>
    <dbReference type="NCBI Taxonomy" id="47427"/>
    <lineage>
        <taxon>Eukaryota</taxon>
        <taxon>Fungi</taxon>
        <taxon>Dikarya</taxon>
        <taxon>Basidiomycota</taxon>
        <taxon>Agaricomycotina</taxon>
        <taxon>Agaricomycetes</taxon>
        <taxon>Agaricomycetidae</taxon>
        <taxon>Agaricales</taxon>
        <taxon>Marasmiineae</taxon>
        <taxon>Physalacriaceae</taxon>
        <taxon>Armillaria</taxon>
    </lineage>
</organism>
<keyword evidence="1" id="KW-1133">Transmembrane helix</keyword>
<sequence>MYPSKSPNSIHCLTMMRYAGRTALWSNTTSSVGPPFSGCASTCNDNCYSIHLTEVYAHGMVTLIQLFLFMVFFAQPLRVSQDYSRY</sequence>
<dbReference type="Proteomes" id="UP000217790">
    <property type="component" value="Unassembled WGS sequence"/>
</dbReference>
<name>A0A2H3DY79_ARMGA</name>
<reference evidence="3" key="1">
    <citation type="journal article" date="2017" name="Nat. Ecol. Evol.">
        <title>Genome expansion and lineage-specific genetic innovations in the forest pathogenic fungi Armillaria.</title>
        <authorList>
            <person name="Sipos G."/>
            <person name="Prasanna A.N."/>
            <person name="Walter M.C."/>
            <person name="O'Connor E."/>
            <person name="Balint B."/>
            <person name="Krizsan K."/>
            <person name="Kiss B."/>
            <person name="Hess J."/>
            <person name="Varga T."/>
            <person name="Slot J."/>
            <person name="Riley R."/>
            <person name="Boka B."/>
            <person name="Rigling D."/>
            <person name="Barry K."/>
            <person name="Lee J."/>
            <person name="Mihaltcheva S."/>
            <person name="LaButti K."/>
            <person name="Lipzen A."/>
            <person name="Waldron R."/>
            <person name="Moloney N.M."/>
            <person name="Sperisen C."/>
            <person name="Kredics L."/>
            <person name="Vagvoelgyi C."/>
            <person name="Patrignani A."/>
            <person name="Fitzpatrick D."/>
            <person name="Nagy I."/>
            <person name="Doyle S."/>
            <person name="Anderson J.B."/>
            <person name="Grigoriev I.V."/>
            <person name="Gueldener U."/>
            <person name="Muensterkoetter M."/>
            <person name="Nagy L.G."/>
        </authorList>
    </citation>
    <scope>NUCLEOTIDE SEQUENCE [LARGE SCALE GENOMIC DNA]</scope>
    <source>
        <strain evidence="3">Ar21-2</strain>
    </source>
</reference>
<evidence type="ECO:0000256" key="1">
    <source>
        <dbReference type="SAM" id="Phobius"/>
    </source>
</evidence>
<proteinExistence type="predicted"/>
<dbReference type="InParanoid" id="A0A2H3DY79"/>